<evidence type="ECO:0000313" key="5">
    <source>
        <dbReference type="Proteomes" id="UP001176941"/>
    </source>
</evidence>
<dbReference type="PANTHER" id="PTHR42908">
    <property type="entry name" value="TRANSLATION ELONGATION FACTOR-RELATED"/>
    <property type="match status" value="1"/>
</dbReference>
<gene>
    <name evidence="4" type="ORF">MRATA1EN1_LOCUS7899</name>
</gene>
<keyword evidence="2" id="KW-0251">Elongation factor</keyword>
<protein>
    <submittedName>
        <fullName evidence="4">Uncharacterized protein</fullName>
    </submittedName>
</protein>
<dbReference type="EMBL" id="OX459954">
    <property type="protein sequence ID" value="CAI9158937.1"/>
    <property type="molecule type" value="Genomic_DNA"/>
</dbReference>
<dbReference type="Proteomes" id="UP001176941">
    <property type="component" value="Chromosome 18"/>
</dbReference>
<keyword evidence="1" id="KW-0963">Cytoplasm</keyword>
<keyword evidence="3" id="KW-0648">Protein biosynthesis</keyword>
<evidence type="ECO:0000256" key="1">
    <source>
        <dbReference type="ARBA" id="ARBA00022490"/>
    </source>
</evidence>
<proteinExistence type="predicted"/>
<organism evidence="4 5">
    <name type="scientific">Rangifer tarandus platyrhynchus</name>
    <name type="common">Svalbard reindeer</name>
    <dbReference type="NCBI Taxonomy" id="3082113"/>
    <lineage>
        <taxon>Eukaryota</taxon>
        <taxon>Metazoa</taxon>
        <taxon>Chordata</taxon>
        <taxon>Craniata</taxon>
        <taxon>Vertebrata</taxon>
        <taxon>Euteleostomi</taxon>
        <taxon>Mammalia</taxon>
        <taxon>Eutheria</taxon>
        <taxon>Laurasiatheria</taxon>
        <taxon>Artiodactyla</taxon>
        <taxon>Ruminantia</taxon>
        <taxon>Pecora</taxon>
        <taxon>Cervidae</taxon>
        <taxon>Odocoileinae</taxon>
        <taxon>Rangifer</taxon>
    </lineage>
</organism>
<evidence type="ECO:0000256" key="2">
    <source>
        <dbReference type="ARBA" id="ARBA00022768"/>
    </source>
</evidence>
<evidence type="ECO:0000256" key="3">
    <source>
        <dbReference type="ARBA" id="ARBA00022917"/>
    </source>
</evidence>
<reference evidence="4" key="1">
    <citation type="submission" date="2023-04" db="EMBL/GenBank/DDBJ databases">
        <authorList>
            <consortium name="ELIXIR-Norway"/>
        </authorList>
    </citation>
    <scope>NUCLEOTIDE SEQUENCE [LARGE SCALE GENOMIC DNA]</scope>
</reference>
<name>A0ABN8YED2_RANTA</name>
<dbReference type="PANTHER" id="PTHR42908:SF10">
    <property type="entry name" value="EUKARYOTIC TRANSLATION ELONGATION FACTOR 2"/>
    <property type="match status" value="1"/>
</dbReference>
<accession>A0ABN8YED2</accession>
<sequence length="82" mass="9093">MAMGQSLVKTGTISIFEHAYNMQVMKFSVNPIVKSSHRSQELADLPKPVEGLKRAAKPECMVQLITDESGDRFINGVMSCTY</sequence>
<keyword evidence="5" id="KW-1185">Reference proteome</keyword>
<evidence type="ECO:0000313" key="4">
    <source>
        <dbReference type="EMBL" id="CAI9158937.1"/>
    </source>
</evidence>